<reference evidence="3 4" key="1">
    <citation type="journal article" date="2017" name="Nat. Commun.">
        <title>'ARMAN' archaea depend on association with euryarchaeal host in culture and in situ.</title>
        <authorList>
            <person name="Golyshina O."/>
            <person name="Toshchakov S."/>
            <person name="Makarova K."/>
            <person name="Gavrilov S."/>
            <person name="Korzhenkov A."/>
            <person name="La Cono V."/>
            <person name="Arcadi E."/>
            <person name="Nechitaylo T."/>
            <person name="Ferrer M."/>
            <person name="Kublanov I."/>
            <person name="Wolf Y."/>
            <person name="Yakimov M."/>
            <person name="Golyshin P."/>
            <person name="Slesarev A."/>
            <person name="Kozyavkin S."/>
        </authorList>
    </citation>
    <scope>NUCLEOTIDE SEQUENCE [LARGE SCALE GENOMIC DNA]</scope>
    <source>
        <strain evidence="3 4">Mia14</strain>
    </source>
</reference>
<dbReference type="KEGG" id="marh:Mia14_0920"/>
<dbReference type="OrthoDB" id="9059at2157"/>
<dbReference type="SUPFAM" id="SSF52218">
    <property type="entry name" value="Flavoproteins"/>
    <property type="match status" value="1"/>
</dbReference>
<accession>A0A218NP03</accession>
<dbReference type="Gene3D" id="3.40.50.360">
    <property type="match status" value="1"/>
</dbReference>
<dbReference type="EMBL" id="CP019964">
    <property type="protein sequence ID" value="ASI14193.1"/>
    <property type="molecule type" value="Genomic_DNA"/>
</dbReference>
<gene>
    <name evidence="3" type="ORF">Mia14_0920</name>
</gene>
<dbReference type="InterPro" id="IPR029039">
    <property type="entry name" value="Flavoprotein-like_sf"/>
</dbReference>
<feature type="domain" description="NADPH-dependent FMN reductase-like" evidence="2">
    <location>
        <begin position="8"/>
        <end position="150"/>
    </location>
</feature>
<proteinExistence type="inferred from homology"/>
<dbReference type="GeneID" id="33314457"/>
<sequence>MENSDIVILGICGSLRKDSYNRVILNAAAESGVEGVKFKFADIGDLPLYNQDLDNNLPEPVKRLKHDIESADALLIVTPEYNRSVPGPLKNAIDWASRPYGKNSFDEKPVAVLGATVGRFVGTALVQYHLRGILAFMNAHLMENPQMFITEVGEKVKDGKLVDEETKEGIKKVVDSLKKWAIRIAIEEDDASEFGL</sequence>
<dbReference type="PANTHER" id="PTHR30543">
    <property type="entry name" value="CHROMATE REDUCTASE"/>
    <property type="match status" value="1"/>
</dbReference>
<name>A0A218NP03_9ARCH</name>
<evidence type="ECO:0000256" key="1">
    <source>
        <dbReference type="ARBA" id="ARBA00038292"/>
    </source>
</evidence>
<dbReference type="PANTHER" id="PTHR30543:SF21">
    <property type="entry name" value="NAD(P)H-DEPENDENT FMN REDUCTASE LOT6"/>
    <property type="match status" value="1"/>
</dbReference>
<evidence type="ECO:0000259" key="2">
    <source>
        <dbReference type="Pfam" id="PF03358"/>
    </source>
</evidence>
<dbReference type="Proteomes" id="UP000197679">
    <property type="component" value="Chromosome"/>
</dbReference>
<dbReference type="GO" id="GO:0005829">
    <property type="term" value="C:cytosol"/>
    <property type="evidence" value="ECO:0007669"/>
    <property type="project" value="TreeGrafter"/>
</dbReference>
<organism evidence="3 4">
    <name type="scientific">Candidatus Mancarchaeum acidiphilum</name>
    <dbReference type="NCBI Taxonomy" id="1920749"/>
    <lineage>
        <taxon>Archaea</taxon>
        <taxon>Candidatus Micrarchaeota</taxon>
        <taxon>Candidatus Mancarchaeum</taxon>
    </lineage>
</organism>
<keyword evidence="4" id="KW-1185">Reference proteome</keyword>
<dbReference type="GO" id="GO:0010181">
    <property type="term" value="F:FMN binding"/>
    <property type="evidence" value="ECO:0007669"/>
    <property type="project" value="TreeGrafter"/>
</dbReference>
<dbReference type="InterPro" id="IPR005025">
    <property type="entry name" value="FMN_Rdtase-like_dom"/>
</dbReference>
<dbReference type="InterPro" id="IPR050712">
    <property type="entry name" value="NAD(P)H-dep_reductase"/>
</dbReference>
<dbReference type="Pfam" id="PF03358">
    <property type="entry name" value="FMN_red"/>
    <property type="match status" value="1"/>
</dbReference>
<protein>
    <submittedName>
        <fullName evidence="3">Chromate reductase, Class I, flavoprotein</fullName>
    </submittedName>
</protein>
<dbReference type="GO" id="GO:0016491">
    <property type="term" value="F:oxidoreductase activity"/>
    <property type="evidence" value="ECO:0007669"/>
    <property type="project" value="InterPro"/>
</dbReference>
<comment type="similarity">
    <text evidence="1">Belongs to the SsuE family. Isf subfamily.</text>
</comment>
<evidence type="ECO:0000313" key="3">
    <source>
        <dbReference type="EMBL" id="ASI14193.1"/>
    </source>
</evidence>
<dbReference type="AlphaFoldDB" id="A0A218NP03"/>
<dbReference type="RefSeq" id="WP_088820488.1">
    <property type="nucleotide sequence ID" value="NZ_CP019964.1"/>
</dbReference>
<evidence type="ECO:0000313" key="4">
    <source>
        <dbReference type="Proteomes" id="UP000197679"/>
    </source>
</evidence>